<comment type="caution">
    <text evidence="1">The sequence shown here is derived from an EMBL/GenBank/DDBJ whole genome shotgun (WGS) entry which is preliminary data.</text>
</comment>
<gene>
    <name evidence="1" type="ORF">B0I36DRAFT_347010</name>
</gene>
<evidence type="ECO:0000313" key="2">
    <source>
        <dbReference type="Proteomes" id="UP000756346"/>
    </source>
</evidence>
<sequence length="188" mass="20886">MPQNPLQQWQVWKGAKSDPWDSLGLPMLLSVVRASTRRNKAVCHLRIHPRPRAGQTPMVVQANSGGLCWERRKRPAWNPKTAVLARHNFAYADPYPCHLTTPGKRGTAPISLRPISLLGRLATRSTLGFRAKKPMVQPPHCGKRTSPMQICGQAAVARLLFSLNGGRQNLARCRSEITAWSMELTLPG</sequence>
<keyword evidence="2" id="KW-1185">Reference proteome</keyword>
<dbReference type="GeneID" id="70186068"/>
<reference evidence="1" key="1">
    <citation type="journal article" date="2021" name="Nat. Commun.">
        <title>Genetic determinants of endophytism in the Arabidopsis root mycobiome.</title>
        <authorList>
            <person name="Mesny F."/>
            <person name="Miyauchi S."/>
            <person name="Thiergart T."/>
            <person name="Pickel B."/>
            <person name="Atanasova L."/>
            <person name="Karlsson M."/>
            <person name="Huettel B."/>
            <person name="Barry K.W."/>
            <person name="Haridas S."/>
            <person name="Chen C."/>
            <person name="Bauer D."/>
            <person name="Andreopoulos W."/>
            <person name="Pangilinan J."/>
            <person name="LaButti K."/>
            <person name="Riley R."/>
            <person name="Lipzen A."/>
            <person name="Clum A."/>
            <person name="Drula E."/>
            <person name="Henrissat B."/>
            <person name="Kohler A."/>
            <person name="Grigoriev I.V."/>
            <person name="Martin F.M."/>
            <person name="Hacquard S."/>
        </authorList>
    </citation>
    <scope>NUCLEOTIDE SEQUENCE</scope>
    <source>
        <strain evidence="1">MPI-CAGE-CH-0230</strain>
    </source>
</reference>
<protein>
    <submittedName>
        <fullName evidence="1">Uncharacterized protein</fullName>
    </submittedName>
</protein>
<dbReference type="EMBL" id="JAGTJQ010000003">
    <property type="protein sequence ID" value="KAH7035189.1"/>
    <property type="molecule type" value="Genomic_DNA"/>
</dbReference>
<dbReference type="AlphaFoldDB" id="A0A9P9BT24"/>
<dbReference type="Proteomes" id="UP000756346">
    <property type="component" value="Unassembled WGS sequence"/>
</dbReference>
<proteinExistence type="predicted"/>
<dbReference type="RefSeq" id="XP_046015282.1">
    <property type="nucleotide sequence ID" value="XM_046156522.1"/>
</dbReference>
<organism evidence="1 2">
    <name type="scientific">Microdochium trichocladiopsis</name>
    <dbReference type="NCBI Taxonomy" id="1682393"/>
    <lineage>
        <taxon>Eukaryota</taxon>
        <taxon>Fungi</taxon>
        <taxon>Dikarya</taxon>
        <taxon>Ascomycota</taxon>
        <taxon>Pezizomycotina</taxon>
        <taxon>Sordariomycetes</taxon>
        <taxon>Xylariomycetidae</taxon>
        <taxon>Xylariales</taxon>
        <taxon>Microdochiaceae</taxon>
        <taxon>Microdochium</taxon>
    </lineage>
</organism>
<accession>A0A9P9BT24</accession>
<name>A0A9P9BT24_9PEZI</name>
<evidence type="ECO:0000313" key="1">
    <source>
        <dbReference type="EMBL" id="KAH7035189.1"/>
    </source>
</evidence>